<dbReference type="PANTHER" id="PTHR46766">
    <property type="entry name" value="GLUTAMINE-RICH PROTEIN 2"/>
    <property type="match status" value="1"/>
</dbReference>
<evidence type="ECO:0000313" key="4">
    <source>
        <dbReference type="Proteomes" id="UP000554965"/>
    </source>
</evidence>
<reference evidence="3 4" key="1">
    <citation type="submission" date="2017-10" db="EMBL/GenBank/DDBJ databases">
        <authorList>
            <consortium name="Urmite Genomes"/>
        </authorList>
    </citation>
    <scope>NUCLEOTIDE SEQUENCE [LARGE SCALE GENOMIC DNA]</scope>
    <source>
        <strain evidence="3 4">FB-527</strain>
    </source>
</reference>
<dbReference type="GO" id="GO:0052572">
    <property type="term" value="P:response to host immune response"/>
    <property type="evidence" value="ECO:0007669"/>
    <property type="project" value="TreeGrafter"/>
</dbReference>
<feature type="domain" description="PPE" evidence="2">
    <location>
        <begin position="2"/>
        <end position="137"/>
    </location>
</feature>
<dbReference type="Proteomes" id="UP000554965">
    <property type="component" value="Unassembled WGS sequence"/>
</dbReference>
<evidence type="ECO:0000256" key="1">
    <source>
        <dbReference type="ARBA" id="ARBA00010652"/>
    </source>
</evidence>
<comment type="similarity">
    <text evidence="1">Belongs to the mycobacterial PPE family.</text>
</comment>
<protein>
    <submittedName>
        <fullName evidence="3">Putative PPE family protein PPE42</fullName>
    </submittedName>
</protein>
<keyword evidence="4" id="KW-1185">Reference proteome</keyword>
<evidence type="ECO:0000259" key="2">
    <source>
        <dbReference type="Pfam" id="PF00823"/>
    </source>
</evidence>
<dbReference type="SUPFAM" id="SSF140459">
    <property type="entry name" value="PE/PPE dimer-like"/>
    <property type="match status" value="1"/>
</dbReference>
<accession>A0A7Z7ND45</accession>
<name>A0A7Z7ND45_9MYCO</name>
<sequence length="137" mass="14073">MHFVTLPPEVNSLNMFVGAGSTPMLEAAVAWEGLADELRAAANSFELVTSNVVARSWQGPAAVAMAAAAAPYMGWLSEASVRAQGAAGQARAGASLFEEAWAATIHPAAVAANRNAFVRLVMSNLFGQNATAIAAAE</sequence>
<dbReference type="InterPro" id="IPR038332">
    <property type="entry name" value="PPE_sf"/>
</dbReference>
<comment type="caution">
    <text evidence="3">The sequence shown here is derived from an EMBL/GenBank/DDBJ whole genome shotgun (WGS) entry which is preliminary data.</text>
</comment>
<dbReference type="PANTHER" id="PTHR46766:SF1">
    <property type="entry name" value="GLUTAMINE-RICH PROTEIN 2"/>
    <property type="match status" value="1"/>
</dbReference>
<gene>
    <name evidence="3" type="ORF">MSIMFB_05075</name>
</gene>
<dbReference type="AlphaFoldDB" id="A0A7Z7ND45"/>
<proteinExistence type="inferred from homology"/>
<dbReference type="Gene3D" id="1.20.1260.20">
    <property type="entry name" value="PPE superfamily"/>
    <property type="match status" value="1"/>
</dbReference>
<dbReference type="InterPro" id="IPR000030">
    <property type="entry name" value="PPE_dom"/>
</dbReference>
<evidence type="ECO:0000313" key="3">
    <source>
        <dbReference type="EMBL" id="SOJ57597.1"/>
    </source>
</evidence>
<organism evidence="3 4">
    <name type="scientific">Mycobacterium simulans</name>
    <dbReference type="NCBI Taxonomy" id="627089"/>
    <lineage>
        <taxon>Bacteria</taxon>
        <taxon>Bacillati</taxon>
        <taxon>Actinomycetota</taxon>
        <taxon>Actinomycetes</taxon>
        <taxon>Mycobacteriales</taxon>
        <taxon>Mycobacteriaceae</taxon>
        <taxon>Mycobacterium</taxon>
    </lineage>
</organism>
<dbReference type="EMBL" id="OCTY01000002">
    <property type="protein sequence ID" value="SOJ57597.1"/>
    <property type="molecule type" value="Genomic_DNA"/>
</dbReference>
<dbReference type="Pfam" id="PF00823">
    <property type="entry name" value="PPE"/>
    <property type="match status" value="1"/>
</dbReference>